<dbReference type="Pfam" id="PF00462">
    <property type="entry name" value="Glutaredoxin"/>
    <property type="match status" value="1"/>
</dbReference>
<dbReference type="RefSeq" id="WP_167220997.1">
    <property type="nucleotide sequence ID" value="NZ_VUYU01000001.1"/>
</dbReference>
<accession>A0ABX0LIN2</accession>
<reference evidence="5 6" key="1">
    <citation type="submission" date="2019-09" db="EMBL/GenBank/DDBJ databases">
        <title>Taxonomy of Antarctic Massilia spp.: description of Massilia rubra sp. nov., Massilia aquatica sp. nov., Massilia mucilaginosa sp. nov., Massilia frigida sp. nov. isolated from streams, lakes and regoliths.</title>
        <authorList>
            <person name="Holochova P."/>
            <person name="Sedlacek I."/>
            <person name="Kralova S."/>
            <person name="Maslanova I."/>
            <person name="Busse H.-J."/>
            <person name="Stankova E."/>
            <person name="Vrbovska V."/>
            <person name="Kovarovic V."/>
            <person name="Bartak M."/>
            <person name="Svec P."/>
            <person name="Pantucek R."/>
        </authorList>
    </citation>
    <scope>NUCLEOTIDE SEQUENCE [LARGE SCALE GENOMIC DNA]</scope>
    <source>
        <strain evidence="5 6">CCM 8692</strain>
    </source>
</reference>
<comment type="caution">
    <text evidence="5">The sequence shown here is derived from an EMBL/GenBank/DDBJ whole genome shotgun (WGS) entry which is preliminary data.</text>
</comment>
<evidence type="ECO:0000259" key="3">
    <source>
        <dbReference type="Pfam" id="PF00462"/>
    </source>
</evidence>
<keyword evidence="6" id="KW-1185">Reference proteome</keyword>
<feature type="compositionally biased region" description="Basic and acidic residues" evidence="1">
    <location>
        <begin position="179"/>
        <end position="193"/>
    </location>
</feature>
<dbReference type="EMBL" id="VUYU01000001">
    <property type="protein sequence ID" value="NHZ32310.1"/>
    <property type="molecule type" value="Genomic_DNA"/>
</dbReference>
<feature type="signal peptide" evidence="2">
    <location>
        <begin position="1"/>
        <end position="23"/>
    </location>
</feature>
<evidence type="ECO:0000313" key="5">
    <source>
        <dbReference type="EMBL" id="NHZ32310.1"/>
    </source>
</evidence>
<sequence length="210" mass="22139">MTVAKKMAGTMMALLLCAGGAGAQQMYKWVDASGKVTFSDKPPPANAKPIEIKAGAGGAATVPLPYALAQAVRAHPVVLYTRNKCDYCDKGRTFLKERGIPFVEKTVQTAADEVKLKEAGGDGRMPFIKIGRAKSTGFEPAAWNSMLTDAAYPEKSILPVAYQNPKASPASPPEPVVPKADEKPKADQVDRKGAPAPAPGEKTAPPGFVF</sequence>
<evidence type="ECO:0000256" key="2">
    <source>
        <dbReference type="SAM" id="SignalP"/>
    </source>
</evidence>
<gene>
    <name evidence="5" type="ORF">F0185_01715</name>
</gene>
<dbReference type="Pfam" id="PF13511">
    <property type="entry name" value="DUF4124"/>
    <property type="match status" value="1"/>
</dbReference>
<dbReference type="Gene3D" id="3.40.30.10">
    <property type="entry name" value="Glutaredoxin"/>
    <property type="match status" value="1"/>
</dbReference>
<organism evidence="5 6">
    <name type="scientific">Massilia rubra</name>
    <dbReference type="NCBI Taxonomy" id="2607910"/>
    <lineage>
        <taxon>Bacteria</taxon>
        <taxon>Pseudomonadati</taxon>
        <taxon>Pseudomonadota</taxon>
        <taxon>Betaproteobacteria</taxon>
        <taxon>Burkholderiales</taxon>
        <taxon>Oxalobacteraceae</taxon>
        <taxon>Telluria group</taxon>
        <taxon>Massilia</taxon>
    </lineage>
</organism>
<dbReference type="SUPFAM" id="SSF52833">
    <property type="entry name" value="Thioredoxin-like"/>
    <property type="match status" value="1"/>
</dbReference>
<evidence type="ECO:0000256" key="1">
    <source>
        <dbReference type="SAM" id="MobiDB-lite"/>
    </source>
</evidence>
<name>A0ABX0LIN2_9BURK</name>
<dbReference type="PROSITE" id="PS51354">
    <property type="entry name" value="GLUTAREDOXIN_2"/>
    <property type="match status" value="1"/>
</dbReference>
<keyword evidence="2" id="KW-0732">Signal</keyword>
<proteinExistence type="predicted"/>
<feature type="domain" description="Glutaredoxin" evidence="3">
    <location>
        <begin position="77"/>
        <end position="117"/>
    </location>
</feature>
<feature type="domain" description="DUF4124" evidence="4">
    <location>
        <begin position="13"/>
        <end position="61"/>
    </location>
</feature>
<dbReference type="Proteomes" id="UP000785613">
    <property type="component" value="Unassembled WGS sequence"/>
</dbReference>
<feature type="chain" id="PRO_5046560793" evidence="2">
    <location>
        <begin position="24"/>
        <end position="210"/>
    </location>
</feature>
<protein>
    <submittedName>
        <fullName evidence="5">Glutaredoxin family protein</fullName>
    </submittedName>
</protein>
<evidence type="ECO:0000259" key="4">
    <source>
        <dbReference type="Pfam" id="PF13511"/>
    </source>
</evidence>
<dbReference type="InterPro" id="IPR025392">
    <property type="entry name" value="DUF4124"/>
</dbReference>
<dbReference type="InterPro" id="IPR036249">
    <property type="entry name" value="Thioredoxin-like_sf"/>
</dbReference>
<dbReference type="InterPro" id="IPR002109">
    <property type="entry name" value="Glutaredoxin"/>
</dbReference>
<feature type="region of interest" description="Disordered" evidence="1">
    <location>
        <begin position="163"/>
        <end position="210"/>
    </location>
</feature>
<dbReference type="CDD" id="cd02976">
    <property type="entry name" value="NrdH"/>
    <property type="match status" value="1"/>
</dbReference>
<evidence type="ECO:0000313" key="6">
    <source>
        <dbReference type="Proteomes" id="UP000785613"/>
    </source>
</evidence>